<protein>
    <recommendedName>
        <fullName evidence="4">ABC transporter</fullName>
    </recommendedName>
</protein>
<organism evidence="2 3">
    <name type="scientific">Vibrio ostreae</name>
    <dbReference type="NCBI Taxonomy" id="2841925"/>
    <lineage>
        <taxon>Bacteria</taxon>
        <taxon>Pseudomonadati</taxon>
        <taxon>Pseudomonadota</taxon>
        <taxon>Gammaproteobacteria</taxon>
        <taxon>Vibrionales</taxon>
        <taxon>Vibrionaceae</taxon>
        <taxon>Vibrio</taxon>
    </lineage>
</organism>
<reference evidence="2" key="1">
    <citation type="submission" date="2021-06" db="EMBL/GenBank/DDBJ databases">
        <title>Vibrio nov. sp., novel gut bacterium isolated from Yellow Sea oyster.</title>
        <authorList>
            <person name="Muhammad N."/>
            <person name="Nguyen T.H."/>
            <person name="Lee Y.-J."/>
            <person name="Ko J."/>
            <person name="Kim S.-G."/>
        </authorList>
    </citation>
    <scope>NUCLEOTIDE SEQUENCE</scope>
    <source>
        <strain evidence="2">OG9-811</strain>
    </source>
</reference>
<gene>
    <name evidence="2" type="ORF">KNV97_04270</name>
</gene>
<sequence length="284" mass="32334">MHPAFYMLEKEWLEHKSVTRIPLFVLICVLVLFAGLLSNGGLSANFSFQISSSGFEDFDLQFVDEFSSLLMAGVGLLSVMLSTLYFPKTLRKERQEGSFMFWRSMPVSNLRIHLVKLGFGLLVIPLICSLLVVTVDSLLWVVNVMTDDAITLFYNQRDVLFIPVHWLLFLLRMVLVALALLPLACFTLLLSQLVSAPIMVMFVGVYALQWVTFGLTGSDWFERFFDQIFALPLHLLTDSDMAELMTQISMLNLLIYFAVGALSFIASLRLYQTDETSWRALLKR</sequence>
<feature type="transmembrane region" description="Helical" evidence="1">
    <location>
        <begin position="160"/>
        <end position="181"/>
    </location>
</feature>
<feature type="transmembrane region" description="Helical" evidence="1">
    <location>
        <begin position="21"/>
        <end position="46"/>
    </location>
</feature>
<feature type="transmembrane region" description="Helical" evidence="1">
    <location>
        <begin position="253"/>
        <end position="271"/>
    </location>
</feature>
<keyword evidence="1" id="KW-0812">Transmembrane</keyword>
<evidence type="ECO:0000313" key="2">
    <source>
        <dbReference type="EMBL" id="QXO15635.1"/>
    </source>
</evidence>
<feature type="transmembrane region" description="Helical" evidence="1">
    <location>
        <begin position="114"/>
        <end position="140"/>
    </location>
</feature>
<evidence type="ECO:0000313" key="3">
    <source>
        <dbReference type="Proteomes" id="UP000694232"/>
    </source>
</evidence>
<dbReference type="Proteomes" id="UP000694232">
    <property type="component" value="Chromosome 2"/>
</dbReference>
<accession>A0A975U647</accession>
<dbReference type="KEGG" id="vos:KNV97_04270"/>
<name>A0A975U647_9VIBR</name>
<dbReference type="AlphaFoldDB" id="A0A975U647"/>
<feature type="transmembrane region" description="Helical" evidence="1">
    <location>
        <begin position="66"/>
        <end position="86"/>
    </location>
</feature>
<keyword evidence="1" id="KW-0472">Membrane</keyword>
<evidence type="ECO:0008006" key="4">
    <source>
        <dbReference type="Google" id="ProtNLM"/>
    </source>
</evidence>
<keyword evidence="3" id="KW-1185">Reference proteome</keyword>
<dbReference type="EMBL" id="CP076642">
    <property type="protein sequence ID" value="QXO15635.1"/>
    <property type="molecule type" value="Genomic_DNA"/>
</dbReference>
<keyword evidence="1" id="KW-1133">Transmembrane helix</keyword>
<dbReference type="RefSeq" id="WP_136483693.1">
    <property type="nucleotide sequence ID" value="NZ_CP076642.1"/>
</dbReference>
<proteinExistence type="predicted"/>
<feature type="transmembrane region" description="Helical" evidence="1">
    <location>
        <begin position="193"/>
        <end position="213"/>
    </location>
</feature>
<evidence type="ECO:0000256" key="1">
    <source>
        <dbReference type="SAM" id="Phobius"/>
    </source>
</evidence>